<name>A0A1D6EIK1_MAIZE</name>
<feature type="non-terminal residue" evidence="1">
    <location>
        <position position="337"/>
    </location>
</feature>
<sequence>MYRRGDDDRLERDNIWNMIQVQKSQIQRRAMGEEGATIADRDGGQGRSQTCAGPVGVGVTGAGAYRRGWHGGGATRGEWSRDAGSRVFGKLQEWINLVSYFPCSPTFVRVIWLAPKSLFHRSRSPYYYFISAMFKIGNSKEVLPIPDYLSEHYKDCIRKCLQRDPSLRIYHLRHLRPVEHPRHCMPTSPDFVHDSGPELCCEIRSLRVDADTGPVAAIVQARVQDHDVQNTITGPEVGPDELPETSVPEGMQAKIVHHHDTSTTKSLKEQCAEYTHPLLSSAPSGPSHHCASHGWSSSRHRYHPAASDAQPPDTVTRCQWEFSRIRLGSRIRLSSTP</sequence>
<dbReference type="InParanoid" id="A0A1D6EIK1"/>
<evidence type="ECO:0000313" key="1">
    <source>
        <dbReference type="EMBL" id="ONM19933.1"/>
    </source>
</evidence>
<keyword evidence="1" id="KW-0808">Transferase</keyword>
<dbReference type="AlphaFoldDB" id="A0A1D6EIK1"/>
<proteinExistence type="predicted"/>
<dbReference type="InterPro" id="IPR011009">
    <property type="entry name" value="Kinase-like_dom_sf"/>
</dbReference>
<protein>
    <submittedName>
        <fullName evidence="1">Mitogen-activated protein kinase kinase kinase 2</fullName>
    </submittedName>
</protein>
<dbReference type="STRING" id="4577.A0A1D6EIK1"/>
<dbReference type="GO" id="GO:0016301">
    <property type="term" value="F:kinase activity"/>
    <property type="evidence" value="ECO:0007669"/>
    <property type="project" value="UniProtKB-KW"/>
</dbReference>
<accession>A0A1D6EIK1</accession>
<reference evidence="1" key="1">
    <citation type="submission" date="2015-12" db="EMBL/GenBank/DDBJ databases">
        <title>Update maize B73 reference genome by single molecule sequencing technologies.</title>
        <authorList>
            <consortium name="Maize Genome Sequencing Project"/>
            <person name="Ware D."/>
        </authorList>
    </citation>
    <scope>NUCLEOTIDE SEQUENCE [LARGE SCALE GENOMIC DNA]</scope>
    <source>
        <tissue evidence="1">Seedling</tissue>
    </source>
</reference>
<dbReference type="EMBL" id="CM007648">
    <property type="protein sequence ID" value="ONM19933.1"/>
    <property type="molecule type" value="Genomic_DNA"/>
</dbReference>
<dbReference type="SUPFAM" id="SSF56112">
    <property type="entry name" value="Protein kinase-like (PK-like)"/>
    <property type="match status" value="1"/>
</dbReference>
<organism evidence="1">
    <name type="scientific">Zea mays</name>
    <name type="common">Maize</name>
    <dbReference type="NCBI Taxonomy" id="4577"/>
    <lineage>
        <taxon>Eukaryota</taxon>
        <taxon>Viridiplantae</taxon>
        <taxon>Streptophyta</taxon>
        <taxon>Embryophyta</taxon>
        <taxon>Tracheophyta</taxon>
        <taxon>Spermatophyta</taxon>
        <taxon>Magnoliopsida</taxon>
        <taxon>Liliopsida</taxon>
        <taxon>Poales</taxon>
        <taxon>Poaceae</taxon>
        <taxon>PACMAD clade</taxon>
        <taxon>Panicoideae</taxon>
        <taxon>Andropogonodae</taxon>
        <taxon>Andropogoneae</taxon>
        <taxon>Tripsacinae</taxon>
        <taxon>Zea</taxon>
    </lineage>
</organism>
<gene>
    <name evidence="1" type="ORF">ZEAMMB73_Zm00001d004996</name>
</gene>
<keyword evidence="1" id="KW-0418">Kinase</keyword>